<evidence type="ECO:0000256" key="7">
    <source>
        <dbReference type="ARBA" id="ARBA00022840"/>
    </source>
</evidence>
<accession>A0A5S4EV78</accession>
<keyword evidence="5" id="KW-0547">Nucleotide-binding</keyword>
<feature type="transmembrane region" description="Helical" evidence="9">
    <location>
        <begin position="18"/>
        <end position="37"/>
    </location>
</feature>
<evidence type="ECO:0000259" key="10">
    <source>
        <dbReference type="Pfam" id="PF07730"/>
    </source>
</evidence>
<dbReference type="Pfam" id="PF07730">
    <property type="entry name" value="HisKA_3"/>
    <property type="match status" value="1"/>
</dbReference>
<evidence type="ECO:0000256" key="6">
    <source>
        <dbReference type="ARBA" id="ARBA00022777"/>
    </source>
</evidence>
<keyword evidence="9" id="KW-0812">Transmembrane</keyword>
<evidence type="ECO:0000256" key="5">
    <source>
        <dbReference type="ARBA" id="ARBA00022741"/>
    </source>
</evidence>
<keyword evidence="6" id="KW-0418">Kinase</keyword>
<dbReference type="PANTHER" id="PTHR24421:SF10">
    <property type="entry name" value="NITRATE_NITRITE SENSOR PROTEIN NARQ"/>
    <property type="match status" value="1"/>
</dbReference>
<proteinExistence type="predicted"/>
<dbReference type="EMBL" id="VCKY01000406">
    <property type="protein sequence ID" value="TMR06721.1"/>
    <property type="molecule type" value="Genomic_DNA"/>
</dbReference>
<keyword evidence="3" id="KW-0597">Phosphoprotein</keyword>
<evidence type="ECO:0000256" key="2">
    <source>
        <dbReference type="ARBA" id="ARBA00012438"/>
    </source>
</evidence>
<evidence type="ECO:0000256" key="4">
    <source>
        <dbReference type="ARBA" id="ARBA00022679"/>
    </source>
</evidence>
<dbReference type="AlphaFoldDB" id="A0A5S4EV78"/>
<dbReference type="OrthoDB" id="227596at2"/>
<dbReference type="InterPro" id="IPR050482">
    <property type="entry name" value="Sensor_HK_TwoCompSys"/>
</dbReference>
<dbReference type="InterPro" id="IPR036890">
    <property type="entry name" value="HATPase_C_sf"/>
</dbReference>
<organism evidence="11 12">
    <name type="scientific">Nonomuraea turkmeniaca</name>
    <dbReference type="NCBI Taxonomy" id="103838"/>
    <lineage>
        <taxon>Bacteria</taxon>
        <taxon>Bacillati</taxon>
        <taxon>Actinomycetota</taxon>
        <taxon>Actinomycetes</taxon>
        <taxon>Streptosporangiales</taxon>
        <taxon>Streptosporangiaceae</taxon>
        <taxon>Nonomuraea</taxon>
    </lineage>
</organism>
<keyword evidence="8" id="KW-0902">Two-component regulatory system</keyword>
<keyword evidence="7" id="KW-0067">ATP-binding</keyword>
<name>A0A5S4EV78_9ACTN</name>
<keyword evidence="9" id="KW-1133">Transmembrane helix</keyword>
<comment type="catalytic activity">
    <reaction evidence="1">
        <text>ATP + protein L-histidine = ADP + protein N-phospho-L-histidine.</text>
        <dbReference type="EC" id="2.7.13.3"/>
    </reaction>
</comment>
<dbReference type="Gene3D" id="3.30.565.10">
    <property type="entry name" value="Histidine kinase-like ATPase, C-terminal domain"/>
    <property type="match status" value="1"/>
</dbReference>
<evidence type="ECO:0000256" key="1">
    <source>
        <dbReference type="ARBA" id="ARBA00000085"/>
    </source>
</evidence>
<evidence type="ECO:0000256" key="8">
    <source>
        <dbReference type="ARBA" id="ARBA00023012"/>
    </source>
</evidence>
<comment type="caution">
    <text evidence="11">The sequence shown here is derived from an EMBL/GenBank/DDBJ whole genome shotgun (WGS) entry which is preliminary data.</text>
</comment>
<keyword evidence="9" id="KW-0472">Membrane</keyword>
<evidence type="ECO:0000256" key="9">
    <source>
        <dbReference type="SAM" id="Phobius"/>
    </source>
</evidence>
<reference evidence="11 12" key="1">
    <citation type="submission" date="2019-05" db="EMBL/GenBank/DDBJ databases">
        <title>Draft genome sequence of Nonomuraea turkmeniaca DSM 43926.</title>
        <authorList>
            <person name="Saricaoglu S."/>
            <person name="Isik K."/>
        </authorList>
    </citation>
    <scope>NUCLEOTIDE SEQUENCE [LARGE SCALE GENOMIC DNA]</scope>
    <source>
        <strain evidence="11 12">DSM 43926</strain>
    </source>
</reference>
<dbReference type="Gene3D" id="1.20.5.1930">
    <property type="match status" value="1"/>
</dbReference>
<dbReference type="InterPro" id="IPR011712">
    <property type="entry name" value="Sig_transdc_His_kin_sub3_dim/P"/>
</dbReference>
<protein>
    <recommendedName>
        <fullName evidence="2">histidine kinase</fullName>
        <ecNumber evidence="2">2.7.13.3</ecNumber>
    </recommendedName>
</protein>
<keyword evidence="12" id="KW-1185">Reference proteome</keyword>
<dbReference type="Proteomes" id="UP000309128">
    <property type="component" value="Unassembled WGS sequence"/>
</dbReference>
<feature type="domain" description="Signal transduction histidine kinase subgroup 3 dimerisation and phosphoacceptor" evidence="10">
    <location>
        <begin position="55"/>
        <end position="115"/>
    </location>
</feature>
<keyword evidence="4" id="KW-0808">Transferase</keyword>
<evidence type="ECO:0000313" key="11">
    <source>
        <dbReference type="EMBL" id="TMR06721.1"/>
    </source>
</evidence>
<sequence>MTTLTCLQKVVVVPGPNIAEFLLGIVIGLLIAAGIWLTRRRAVSRRPASADTLEERRRIARELHDGLGHGLLVIAMHARRLPALAPQTRPIAEAIDETVSDILGQVRTAIGVLRGSKQRPVPDRPAPLSAQVAALISNLPSDAAAVRFAVRGVEHQVDGRIRDVVLRLVQEGLTNAFKHGRGLPVRVDLGFGGDELEVSVVSGAGELAEHVHQLAGYGLLGMREGVVAAGGGFECGPLTDGGFLIRAWLPTEERVHERASGDR</sequence>
<dbReference type="EC" id="2.7.13.3" evidence="2"/>
<evidence type="ECO:0000256" key="3">
    <source>
        <dbReference type="ARBA" id="ARBA00022553"/>
    </source>
</evidence>
<dbReference type="GO" id="GO:0016020">
    <property type="term" value="C:membrane"/>
    <property type="evidence" value="ECO:0007669"/>
    <property type="project" value="InterPro"/>
</dbReference>
<dbReference type="GO" id="GO:0005524">
    <property type="term" value="F:ATP binding"/>
    <property type="evidence" value="ECO:0007669"/>
    <property type="project" value="UniProtKB-KW"/>
</dbReference>
<dbReference type="GO" id="GO:0046983">
    <property type="term" value="F:protein dimerization activity"/>
    <property type="evidence" value="ECO:0007669"/>
    <property type="project" value="InterPro"/>
</dbReference>
<dbReference type="GO" id="GO:0000155">
    <property type="term" value="F:phosphorelay sensor kinase activity"/>
    <property type="evidence" value="ECO:0007669"/>
    <property type="project" value="InterPro"/>
</dbReference>
<dbReference type="PANTHER" id="PTHR24421">
    <property type="entry name" value="NITRATE/NITRITE SENSOR PROTEIN NARX-RELATED"/>
    <property type="match status" value="1"/>
</dbReference>
<dbReference type="CDD" id="cd16917">
    <property type="entry name" value="HATPase_UhpB-NarQ-NarX-like"/>
    <property type="match status" value="1"/>
</dbReference>
<gene>
    <name evidence="11" type="ORF">ETD86_52455</name>
</gene>
<evidence type="ECO:0000313" key="12">
    <source>
        <dbReference type="Proteomes" id="UP000309128"/>
    </source>
</evidence>
<dbReference type="SUPFAM" id="SSF55874">
    <property type="entry name" value="ATPase domain of HSP90 chaperone/DNA topoisomerase II/histidine kinase"/>
    <property type="match status" value="1"/>
</dbReference>